<sequence length="31" mass="3380">MSQGTENLSEFSLNCLKQSSAHRIAMNTSPP</sequence>
<gene>
    <name evidence="1" type="ORF">rCG_57566</name>
</gene>
<evidence type="ECO:0000313" key="1">
    <source>
        <dbReference type="EMBL" id="EDL94430.1"/>
    </source>
</evidence>
<protein>
    <submittedName>
        <fullName evidence="1">RCG57566, isoform CRA_a</fullName>
    </submittedName>
</protein>
<dbReference type="EMBL" id="CH473986">
    <property type="protein sequence ID" value="EDL94430.1"/>
    <property type="molecule type" value="Genomic_DNA"/>
</dbReference>
<name>A6JHV7_RAT</name>
<dbReference type="AlphaFoldDB" id="A6JHV7"/>
<evidence type="ECO:0000313" key="2">
    <source>
        <dbReference type="Proteomes" id="UP000234681"/>
    </source>
</evidence>
<accession>A6JHV7</accession>
<proteinExistence type="predicted"/>
<dbReference type="Proteomes" id="UP000234681">
    <property type="component" value="Chromosome 1"/>
</dbReference>
<reference evidence="2" key="1">
    <citation type="submission" date="2005-09" db="EMBL/GenBank/DDBJ databases">
        <authorList>
            <person name="Mural R.J."/>
            <person name="Li P.W."/>
            <person name="Adams M.D."/>
            <person name="Amanatides P.G."/>
            <person name="Baden-Tillson H."/>
            <person name="Barnstead M."/>
            <person name="Chin S.H."/>
            <person name="Dew I."/>
            <person name="Evans C.A."/>
            <person name="Ferriera S."/>
            <person name="Flanigan M."/>
            <person name="Fosler C."/>
            <person name="Glodek A."/>
            <person name="Gu Z."/>
            <person name="Holt R.A."/>
            <person name="Jennings D."/>
            <person name="Kraft C.L."/>
            <person name="Lu F."/>
            <person name="Nguyen T."/>
            <person name="Nusskern D.R."/>
            <person name="Pfannkoch C.M."/>
            <person name="Sitter C."/>
            <person name="Sutton G.G."/>
            <person name="Venter J.C."/>
            <person name="Wang Z."/>
            <person name="Woodage T."/>
            <person name="Zheng X.H."/>
            <person name="Zhong F."/>
        </authorList>
    </citation>
    <scope>NUCLEOTIDE SEQUENCE [LARGE SCALE GENOMIC DNA]</scope>
    <source>
        <strain>BN</strain>
        <strain evidence="2">Sprague-Dawley</strain>
    </source>
</reference>
<organism evidence="1 2">
    <name type="scientific">Rattus norvegicus</name>
    <name type="common">Rat</name>
    <dbReference type="NCBI Taxonomy" id="10116"/>
    <lineage>
        <taxon>Eukaryota</taxon>
        <taxon>Metazoa</taxon>
        <taxon>Chordata</taxon>
        <taxon>Craniata</taxon>
        <taxon>Vertebrata</taxon>
        <taxon>Euteleostomi</taxon>
        <taxon>Mammalia</taxon>
        <taxon>Eutheria</taxon>
        <taxon>Euarchontoglires</taxon>
        <taxon>Glires</taxon>
        <taxon>Rodentia</taxon>
        <taxon>Myomorpha</taxon>
        <taxon>Muroidea</taxon>
        <taxon>Muridae</taxon>
        <taxon>Murinae</taxon>
        <taxon>Rattus</taxon>
    </lineage>
</organism>